<comment type="caution">
    <text evidence="2">The sequence shown here is derived from an EMBL/GenBank/DDBJ whole genome shotgun (WGS) entry which is preliminary data.</text>
</comment>
<dbReference type="EMBL" id="JACJSI010000669">
    <property type="protein sequence ID" value="MBD2537101.1"/>
    <property type="molecule type" value="Genomic_DNA"/>
</dbReference>
<sequence>MYILVNGNTDVAVKFLSAAEATFAQLVKTPGIGKVAQLVVSRLGEIRQWRIKDFQDYLIFYRIEDTTIEILRIFHGARDLADVLSELDEEF</sequence>
<dbReference type="Gene3D" id="3.30.2310.20">
    <property type="entry name" value="RelE-like"/>
    <property type="match status" value="1"/>
</dbReference>
<keyword evidence="3" id="KW-1185">Reference proteome</keyword>
<dbReference type="Proteomes" id="UP000623440">
    <property type="component" value="Unassembled WGS sequence"/>
</dbReference>
<keyword evidence="1" id="KW-1277">Toxin-antitoxin system</keyword>
<evidence type="ECO:0000313" key="2">
    <source>
        <dbReference type="EMBL" id="MBD2537101.1"/>
    </source>
</evidence>
<dbReference type="InterPro" id="IPR035093">
    <property type="entry name" value="RelE/ParE_toxin_dom_sf"/>
</dbReference>
<dbReference type="Pfam" id="PF05016">
    <property type="entry name" value="ParE_toxin"/>
    <property type="match status" value="1"/>
</dbReference>
<gene>
    <name evidence="2" type="ORF">H6G97_51120</name>
</gene>
<organism evidence="2 3">
    <name type="scientific">Nostoc flagelliforme FACHB-838</name>
    <dbReference type="NCBI Taxonomy" id="2692904"/>
    <lineage>
        <taxon>Bacteria</taxon>
        <taxon>Bacillati</taxon>
        <taxon>Cyanobacteriota</taxon>
        <taxon>Cyanophyceae</taxon>
        <taxon>Nostocales</taxon>
        <taxon>Nostocaceae</taxon>
        <taxon>Nostoc</taxon>
    </lineage>
</organism>
<evidence type="ECO:0000256" key="1">
    <source>
        <dbReference type="ARBA" id="ARBA00022649"/>
    </source>
</evidence>
<reference evidence="2 3" key="1">
    <citation type="journal article" date="2020" name="ISME J.">
        <title>Comparative genomics reveals insights into cyanobacterial evolution and habitat adaptation.</title>
        <authorList>
            <person name="Chen M.Y."/>
            <person name="Teng W.K."/>
            <person name="Zhao L."/>
            <person name="Hu C.X."/>
            <person name="Zhou Y.K."/>
            <person name="Han B.P."/>
            <person name="Song L.R."/>
            <person name="Shu W.S."/>
        </authorList>
    </citation>
    <scope>NUCLEOTIDE SEQUENCE [LARGE SCALE GENOMIC DNA]</scope>
    <source>
        <strain evidence="2 3">FACHB-838</strain>
    </source>
</reference>
<dbReference type="InterPro" id="IPR007712">
    <property type="entry name" value="RelE/ParE_toxin"/>
</dbReference>
<name>A0ABR8E7P6_9NOSO</name>
<accession>A0ABR8E7P6</accession>
<evidence type="ECO:0000313" key="3">
    <source>
        <dbReference type="Proteomes" id="UP000623440"/>
    </source>
</evidence>
<protein>
    <submittedName>
        <fullName evidence="2">Type II toxin-antitoxin system RelE/ParE family toxin</fullName>
    </submittedName>
</protein>
<proteinExistence type="predicted"/>